<evidence type="ECO:0000256" key="3">
    <source>
        <dbReference type="ARBA" id="ARBA00022989"/>
    </source>
</evidence>
<accession>A0A1Q3E5R3</accession>
<feature type="compositionally biased region" description="Low complexity" evidence="5">
    <location>
        <begin position="235"/>
        <end position="248"/>
    </location>
</feature>
<dbReference type="Pfam" id="PF07738">
    <property type="entry name" value="Sad1_UNC"/>
    <property type="match status" value="1"/>
</dbReference>
<dbReference type="PANTHER" id="PTHR12911:SF8">
    <property type="entry name" value="KLAROID PROTEIN-RELATED"/>
    <property type="match status" value="1"/>
</dbReference>
<dbReference type="AlphaFoldDB" id="A0A1Q3E5R3"/>
<feature type="region of interest" description="Disordered" evidence="5">
    <location>
        <begin position="562"/>
        <end position="621"/>
    </location>
</feature>
<feature type="compositionally biased region" description="Basic and acidic residues" evidence="5">
    <location>
        <begin position="562"/>
        <end position="610"/>
    </location>
</feature>
<comment type="caution">
    <text evidence="8">The sequence shown here is derived from an EMBL/GenBank/DDBJ whole genome shotgun (WGS) entry which is preliminary data.</text>
</comment>
<feature type="region of interest" description="Disordered" evidence="5">
    <location>
        <begin position="1"/>
        <end position="83"/>
    </location>
</feature>
<keyword evidence="3 6" id="KW-1133">Transmembrane helix</keyword>
<feature type="compositionally biased region" description="Low complexity" evidence="5">
    <location>
        <begin position="812"/>
        <end position="828"/>
    </location>
</feature>
<dbReference type="PANTHER" id="PTHR12911">
    <property type="entry name" value="SAD1/UNC-84-LIKE PROTEIN-RELATED"/>
    <property type="match status" value="1"/>
</dbReference>
<dbReference type="InterPro" id="IPR012919">
    <property type="entry name" value="SUN_dom"/>
</dbReference>
<evidence type="ECO:0000256" key="5">
    <source>
        <dbReference type="SAM" id="MobiDB-lite"/>
    </source>
</evidence>
<name>A0A1Q3E5R3_LENED</name>
<evidence type="ECO:0000256" key="1">
    <source>
        <dbReference type="ARBA" id="ARBA00004370"/>
    </source>
</evidence>
<evidence type="ECO:0000256" key="6">
    <source>
        <dbReference type="SAM" id="Phobius"/>
    </source>
</evidence>
<feature type="transmembrane region" description="Helical" evidence="6">
    <location>
        <begin position="1199"/>
        <end position="1229"/>
    </location>
</feature>
<dbReference type="PROSITE" id="PS51469">
    <property type="entry name" value="SUN"/>
    <property type="match status" value="1"/>
</dbReference>
<dbReference type="STRING" id="5353.A0A1Q3E5R3"/>
<feature type="region of interest" description="Disordered" evidence="5">
    <location>
        <begin position="97"/>
        <end position="180"/>
    </location>
</feature>
<evidence type="ECO:0000313" key="8">
    <source>
        <dbReference type="EMBL" id="GAW02580.1"/>
    </source>
</evidence>
<reference evidence="8 9" key="1">
    <citation type="submission" date="2016-08" db="EMBL/GenBank/DDBJ databases">
        <authorList>
            <consortium name="Lentinula edodes genome sequencing consortium"/>
            <person name="Sakamoto Y."/>
            <person name="Nakade K."/>
            <person name="Sato S."/>
            <person name="Yoshida Y."/>
            <person name="Miyazaki K."/>
            <person name="Natsume S."/>
            <person name="Konno N."/>
        </authorList>
    </citation>
    <scope>NUCLEOTIDE SEQUENCE [LARGE SCALE GENOMIC DNA]</scope>
    <source>
        <strain evidence="8 9">NBRC 111202</strain>
    </source>
</reference>
<dbReference type="EMBL" id="BDGU01000102">
    <property type="protein sequence ID" value="GAW02580.1"/>
    <property type="molecule type" value="Genomic_DNA"/>
</dbReference>
<feature type="compositionally biased region" description="Acidic residues" evidence="5">
    <location>
        <begin position="267"/>
        <end position="277"/>
    </location>
</feature>
<evidence type="ECO:0000313" key="9">
    <source>
        <dbReference type="Proteomes" id="UP000188533"/>
    </source>
</evidence>
<feature type="compositionally biased region" description="Acidic residues" evidence="5">
    <location>
        <begin position="979"/>
        <end position="990"/>
    </location>
</feature>
<feature type="region of interest" description="Disordered" evidence="5">
    <location>
        <begin position="804"/>
        <end position="832"/>
    </location>
</feature>
<feature type="region of interest" description="Disordered" evidence="5">
    <location>
        <begin position="201"/>
        <end position="400"/>
    </location>
</feature>
<dbReference type="InterPro" id="IPR045119">
    <property type="entry name" value="SUN1-5"/>
</dbReference>
<keyword evidence="4 6" id="KW-0472">Membrane</keyword>
<evidence type="ECO:0000256" key="4">
    <source>
        <dbReference type="ARBA" id="ARBA00023136"/>
    </source>
</evidence>
<sequence length="1232" mass="136670">MSFAGTPLGQGRRLDHQTFLGKPPSSNGSTANNNPQTQRITPVPTSYSSGAPPLGSRSPPKPSSSRERVDTTNLNPEKWSVRDTSVNAASAIYQAMSNPNTAWASSSRTARTSNPPRSTSVEYESQASNNARRLGAPPSRLGSKANNKPLSMNSSSRSIVPDSEGEQSQSQMLDYSREKSPFSLDQLTNLAQTAIQKTSYFVREKQREDQQPNGNASYDYSAEEREYQQYERNVNANASSSKNLSSSAVHRKNRISTDNKAYKPSQEELEESSDDDVSDTRRRRRKKGASGPAGGPLTTLPKVGPEKRRKKGSRKTKGGAANGEEEDEEEETDKEQNISASQRASVPPPARRSQSRQPDNSLSFIHNQSHSLNLDAIPEDPDPDLVDPESNPGEFYDDSYSHRSYLDDTHSLTSLRPSSGIGARLGTIVYTLFRLIGTGLTSVAHFAGRALGQIVSVLVLWPIRGVLKLPKNPLAYYFLVAFVILFGAWIVNKVPTGLSPPSSGWRLTSSWPFSSSGGSIKYTPPALPVENVAELNARLRALESTLSALVLENEQTKTRLRMTEEEVKEYEKERAKEAKEKEREQVTERQRERSRMQQQAIEREKDRERATQQGKSEPGEIKEIVGRLGALEGLVKTDISGRVSKVEDVVGGFNRIQERKEKEERERQARLAVEAKEAREAREREERFKERLERDVRECEQKERERDQREREKENQRQKEEKERQQREERERLVLNQVKKEMESLKSVIGALQSQPSSGSGSSSVGSDIEARTQLALLEERIGSIEGGVKEALDLGNNALKTIKSSSQHPDSQSNWWSKISPSSSSKSGLTIKSTDGQDVTSLLTHLVSSAVSSAISIHSKDSIARADYALHSGGARVIPSLTSDTFALRIPSTFTSQLLGLIPFSGSGFGFGGPGSVAVGRPPVWALHPDITNGLCWPFPGSHGQLGIALAAPVVVDSVTIDHVAAETAYEDGLVEVEEEGQDGDEDVEDGHVDKTNRRRSKRRSAPREMEVWGLVEGRENIHKVKEWREGLITQRQAKNAARERGEEQDFNHLDDLLGTSELDVPYPSTLPKSPTYIRLASFTYDIHSPSHIQTFPVLPYLSKYGKLGEAGVDFGVVVLVGQSAWGERDDRRDRGELVMLWGGSSNRGGERSVGMLKITNITTQSTFKVKNAGAFKLYASAFFDLNAIYRFDLLSAIIVYMSSFFLLHFLITSFTLFSHSLLTCMWLRRF</sequence>
<dbReference type="GO" id="GO:0043495">
    <property type="term" value="F:protein-membrane adaptor activity"/>
    <property type="evidence" value="ECO:0007669"/>
    <property type="project" value="TreeGrafter"/>
</dbReference>
<dbReference type="Proteomes" id="UP000188533">
    <property type="component" value="Unassembled WGS sequence"/>
</dbReference>
<feature type="transmembrane region" description="Helical" evidence="6">
    <location>
        <begin position="474"/>
        <end position="491"/>
    </location>
</feature>
<feature type="region of interest" description="Disordered" evidence="5">
    <location>
        <begin position="659"/>
        <end position="729"/>
    </location>
</feature>
<dbReference type="Gene3D" id="2.60.120.260">
    <property type="entry name" value="Galactose-binding domain-like"/>
    <property type="match status" value="1"/>
</dbReference>
<feature type="transmembrane region" description="Helical" evidence="6">
    <location>
        <begin position="450"/>
        <end position="467"/>
    </location>
</feature>
<organism evidence="8 9">
    <name type="scientific">Lentinula edodes</name>
    <name type="common">Shiitake mushroom</name>
    <name type="synonym">Lentinus edodes</name>
    <dbReference type="NCBI Taxonomy" id="5353"/>
    <lineage>
        <taxon>Eukaryota</taxon>
        <taxon>Fungi</taxon>
        <taxon>Dikarya</taxon>
        <taxon>Basidiomycota</taxon>
        <taxon>Agaricomycotina</taxon>
        <taxon>Agaricomycetes</taxon>
        <taxon>Agaricomycetidae</taxon>
        <taxon>Agaricales</taxon>
        <taxon>Marasmiineae</taxon>
        <taxon>Omphalotaceae</taxon>
        <taxon>Lentinula</taxon>
    </lineage>
</organism>
<feature type="compositionally biased region" description="Acidic residues" evidence="5">
    <location>
        <begin position="377"/>
        <end position="387"/>
    </location>
</feature>
<evidence type="ECO:0000259" key="7">
    <source>
        <dbReference type="PROSITE" id="PS51469"/>
    </source>
</evidence>
<feature type="domain" description="SUN" evidence="7">
    <location>
        <begin position="875"/>
        <end position="1147"/>
    </location>
</feature>
<feature type="compositionally biased region" description="Polar residues" evidence="5">
    <location>
        <begin position="359"/>
        <end position="372"/>
    </location>
</feature>
<feature type="compositionally biased region" description="Basic residues" evidence="5">
    <location>
        <begin position="307"/>
        <end position="317"/>
    </location>
</feature>
<keyword evidence="9" id="KW-1185">Reference proteome</keyword>
<feature type="region of interest" description="Disordered" evidence="5">
    <location>
        <begin position="979"/>
        <end position="1009"/>
    </location>
</feature>
<feature type="compositionally biased region" description="Polar residues" evidence="5">
    <location>
        <begin position="121"/>
        <end position="131"/>
    </location>
</feature>
<feature type="compositionally biased region" description="Low complexity" evidence="5">
    <location>
        <begin position="100"/>
        <end position="120"/>
    </location>
</feature>
<feature type="compositionally biased region" description="Polar residues" evidence="5">
    <location>
        <begin position="24"/>
        <end position="49"/>
    </location>
</feature>
<gene>
    <name evidence="8" type="ORF">LENED_004243</name>
</gene>
<feature type="compositionally biased region" description="Acidic residues" evidence="5">
    <location>
        <begin position="323"/>
        <end position="333"/>
    </location>
</feature>
<evidence type="ECO:0000256" key="2">
    <source>
        <dbReference type="ARBA" id="ARBA00022692"/>
    </source>
</evidence>
<keyword evidence="2 6" id="KW-0812">Transmembrane</keyword>
<proteinExistence type="predicted"/>
<protein>
    <submittedName>
        <fullName evidence="8">Purine nucleotide binding protein</fullName>
    </submittedName>
</protein>
<comment type="subcellular location">
    <subcellularLocation>
        <location evidence="1">Membrane</location>
    </subcellularLocation>
</comment>
<feature type="compositionally biased region" description="Low complexity" evidence="5">
    <location>
        <begin position="339"/>
        <end position="358"/>
    </location>
</feature>
<feature type="compositionally biased region" description="Polar residues" evidence="5">
    <location>
        <begin position="144"/>
        <end position="158"/>
    </location>
</feature>
<reference evidence="8 9" key="2">
    <citation type="submission" date="2017-02" db="EMBL/GenBank/DDBJ databases">
        <title>A genome survey and senescence transcriptome analysis in Lentinula edodes.</title>
        <authorList>
            <person name="Sakamoto Y."/>
            <person name="Nakade K."/>
            <person name="Sato S."/>
            <person name="Yoshida Y."/>
            <person name="Miyazaki K."/>
            <person name="Natsume S."/>
            <person name="Konno N."/>
        </authorList>
    </citation>
    <scope>NUCLEOTIDE SEQUENCE [LARGE SCALE GENOMIC DNA]</scope>
    <source>
        <strain evidence="8 9">NBRC 111202</strain>
    </source>
</reference>
<dbReference type="GO" id="GO:0034993">
    <property type="term" value="C:meiotic nuclear membrane microtubule tethering complex"/>
    <property type="evidence" value="ECO:0007669"/>
    <property type="project" value="TreeGrafter"/>
</dbReference>